<organism evidence="2 3">
    <name type="scientific">Jatropha curcas</name>
    <name type="common">Barbados nut</name>
    <dbReference type="NCBI Taxonomy" id="180498"/>
    <lineage>
        <taxon>Eukaryota</taxon>
        <taxon>Viridiplantae</taxon>
        <taxon>Streptophyta</taxon>
        <taxon>Embryophyta</taxon>
        <taxon>Tracheophyta</taxon>
        <taxon>Spermatophyta</taxon>
        <taxon>Magnoliopsida</taxon>
        <taxon>eudicotyledons</taxon>
        <taxon>Gunneridae</taxon>
        <taxon>Pentapetalae</taxon>
        <taxon>rosids</taxon>
        <taxon>fabids</taxon>
        <taxon>Malpighiales</taxon>
        <taxon>Euphorbiaceae</taxon>
        <taxon>Crotonoideae</taxon>
        <taxon>Jatropheae</taxon>
        <taxon>Jatropha</taxon>
    </lineage>
</organism>
<accession>A0A067KLZ8</accession>
<evidence type="ECO:0000313" key="2">
    <source>
        <dbReference type="EMBL" id="KDP32824.1"/>
    </source>
</evidence>
<sequence length="411" mass="48349">MKEATRTSILSRRWLKVWTLIPVLNFDAQQTLNDVQLETKTLETERTSYVNWVNQVLSSCKGTPKMHKFRIRFDLDKSFGCDIDRWVTFAIEKKAEIIELDLRDYFDTIFKKKYTFPFKYYQKQLRSRNIGFPGCSCLTSLQLANVNVTGEVVEYFLSNCLLLECLYIAASDLLVNLKVDGPSLRLKYLDIKYCFSIKNVEISAVNLISFKYFGPKISMPLKCAPRLAEMLIGGSYSHYLIHNYYELSHYLYQLETLSLDVCYSKVTKDLQFPVLTNLRRLELITNTNDEESLLGFTFLIEASPFLHKFTLKFHWYASYIQREAEEPKRCPHQHLKEVEFIGFVGEIIDVELAMYIIENAVRLERFVFDTRKPHMIGSPWEFEETKEKRLARRRAQRLLSKLHPNFDFVVV</sequence>
<dbReference type="OrthoDB" id="852283at2759"/>
<evidence type="ECO:0000313" key="3">
    <source>
        <dbReference type="Proteomes" id="UP000027138"/>
    </source>
</evidence>
<dbReference type="STRING" id="180498.A0A067KLZ8"/>
<dbReference type="Proteomes" id="UP000027138">
    <property type="component" value="Unassembled WGS sequence"/>
</dbReference>
<name>A0A067KLZ8_JATCU</name>
<dbReference type="Gene3D" id="3.80.10.10">
    <property type="entry name" value="Ribonuclease Inhibitor"/>
    <property type="match status" value="1"/>
</dbReference>
<dbReference type="PANTHER" id="PTHR34145:SF68">
    <property type="entry name" value="FBD DOMAIN-CONTAINING PROTEIN"/>
    <property type="match status" value="1"/>
</dbReference>
<feature type="domain" description="At1g61320/AtMIF1 LRR" evidence="1">
    <location>
        <begin position="74"/>
        <end position="373"/>
    </location>
</feature>
<dbReference type="InterPro" id="IPR055357">
    <property type="entry name" value="LRR_At1g61320_AtMIF1"/>
</dbReference>
<dbReference type="PANTHER" id="PTHR34145">
    <property type="entry name" value="OS02G0105600 PROTEIN"/>
    <property type="match status" value="1"/>
</dbReference>
<gene>
    <name evidence="2" type="ORF">JCGZ_12116</name>
</gene>
<protein>
    <recommendedName>
        <fullName evidence="1">At1g61320/AtMIF1 LRR domain-containing protein</fullName>
    </recommendedName>
</protein>
<reference evidence="2 3" key="1">
    <citation type="journal article" date="2014" name="PLoS ONE">
        <title>Global Analysis of Gene Expression Profiles in Physic Nut (Jatropha curcas L.) Seedlings Exposed to Salt Stress.</title>
        <authorList>
            <person name="Zhang L."/>
            <person name="Zhang C."/>
            <person name="Wu P."/>
            <person name="Chen Y."/>
            <person name="Li M."/>
            <person name="Jiang H."/>
            <person name="Wu G."/>
        </authorList>
    </citation>
    <scope>NUCLEOTIDE SEQUENCE [LARGE SCALE GENOMIC DNA]</scope>
    <source>
        <strain evidence="3">cv. GZQX0401</strain>
        <tissue evidence="2">Young leaves</tissue>
    </source>
</reference>
<dbReference type="EMBL" id="KK914570">
    <property type="protein sequence ID" value="KDP32824.1"/>
    <property type="molecule type" value="Genomic_DNA"/>
</dbReference>
<keyword evidence="3" id="KW-1185">Reference proteome</keyword>
<dbReference type="InterPro" id="IPR053772">
    <property type="entry name" value="At1g61320/At1g61330-like"/>
</dbReference>
<evidence type="ECO:0000259" key="1">
    <source>
        <dbReference type="Pfam" id="PF23622"/>
    </source>
</evidence>
<dbReference type="Pfam" id="PF23622">
    <property type="entry name" value="LRR_At1g61320_AtMIF1"/>
    <property type="match status" value="1"/>
</dbReference>
<dbReference type="AlphaFoldDB" id="A0A067KLZ8"/>
<proteinExistence type="predicted"/>
<dbReference type="SUPFAM" id="SSF52047">
    <property type="entry name" value="RNI-like"/>
    <property type="match status" value="1"/>
</dbReference>
<dbReference type="InterPro" id="IPR032675">
    <property type="entry name" value="LRR_dom_sf"/>
</dbReference>